<dbReference type="Pfam" id="PF06751">
    <property type="entry name" value="EutB"/>
    <property type="match status" value="1"/>
</dbReference>
<comment type="subunit">
    <text evidence="1">The basic unit is a heterodimer which dimerizes to form tetramers. The heterotetramers trimerize; 6 large subunits form a core ring with 6 small subunits projecting outwards.</text>
</comment>
<dbReference type="GO" id="GO:0031471">
    <property type="term" value="C:ethanolamine degradation polyhedral organelle"/>
    <property type="evidence" value="ECO:0007669"/>
    <property type="project" value="UniProtKB-UniRule"/>
</dbReference>
<evidence type="ECO:0000313" key="3">
    <source>
        <dbReference type="Proteomes" id="UP000253987"/>
    </source>
</evidence>
<feature type="binding site" evidence="1">
    <location>
        <position position="248"/>
    </location>
    <ligand>
        <name>adenosylcob(III)alamin</name>
        <dbReference type="ChEBI" id="CHEBI:18408"/>
    </ligand>
</feature>
<dbReference type="HAMAP" id="MF_00861">
    <property type="entry name" value="EutB"/>
    <property type="match status" value="1"/>
</dbReference>
<comment type="caution">
    <text evidence="2">The sequence shown here is derived from an EMBL/GenBank/DDBJ whole genome shotgun (WGS) entry which is preliminary data.</text>
</comment>
<dbReference type="NCBIfam" id="NF011649">
    <property type="entry name" value="PRK15067.1"/>
    <property type="match status" value="1"/>
</dbReference>
<feature type="binding site" evidence="1">
    <location>
        <position position="196"/>
    </location>
    <ligand>
        <name>adenosylcob(III)alamin</name>
        <dbReference type="ChEBI" id="CHEBI:18408"/>
    </ligand>
</feature>
<accession>A0A2V3ZJD6</accession>
<proteinExistence type="inferred from homology"/>
<comment type="function">
    <text evidence="1">Catalyzes the deamination of various vicinal amino-alcohols to oxo compounds. Allows this organism to utilize ethanolamine as the sole source of nitrogen and carbon in the presence of vitamin B12.</text>
</comment>
<dbReference type="GO" id="GO:0005829">
    <property type="term" value="C:cytosol"/>
    <property type="evidence" value="ECO:0007669"/>
    <property type="project" value="TreeGrafter"/>
</dbReference>
<keyword evidence="1 2" id="KW-0456">Lyase</keyword>
<dbReference type="EC" id="4.3.1.7" evidence="1"/>
<dbReference type="GO" id="GO:0031419">
    <property type="term" value="F:cobalamin binding"/>
    <property type="evidence" value="ECO:0007669"/>
    <property type="project" value="UniProtKB-UniRule"/>
</dbReference>
<feature type="binding site" evidence="1">
    <location>
        <position position="365"/>
    </location>
    <ligand>
        <name>substrate</name>
    </ligand>
</feature>
<comment type="subcellular location">
    <subcellularLocation>
        <location evidence="1">Bacterial microcompartment</location>
    </subcellularLocation>
</comment>
<comment type="similarity">
    <text evidence="1">Belongs to the EutB family.</text>
</comment>
<dbReference type="GO" id="GO:0006520">
    <property type="term" value="P:amino acid metabolic process"/>
    <property type="evidence" value="ECO:0007669"/>
    <property type="project" value="InterPro"/>
</dbReference>
<dbReference type="GO" id="GO:0008851">
    <property type="term" value="F:ethanolamine ammonia-lyase activity"/>
    <property type="evidence" value="ECO:0007669"/>
    <property type="project" value="UniProtKB-UniRule"/>
</dbReference>
<dbReference type="Proteomes" id="UP000253987">
    <property type="component" value="Unassembled WGS sequence"/>
</dbReference>
<sequence length="470" mass="51283">MDYKYSFTLGARTWQFRSLADLLAKATTARSGDRLAGIMAQSAEERVVAQMRLAEMPLREFLCEALVPYEKDEVTRLILDSHDAEAFAPVAHLTVGDFRNWLLSDDATSATLELLRSGLTPEMVAAVSKLMRNQDLILVARKCRVTTAFRNTIGLPGHLSTRLQPNHPTDDITGIAASILDGLLYGNGDAVIGINPATDNVSQAIRLMTLLDDVIQKYNIPTQSCVLTHVTNTLEAIEQGAPTDLVFQSVGGTEATNSSFGFNLATLREAQDAALSLKRGTVGNNVMYFETGQGSALSANAHHGIDQQTCEARAYAVARHFDPLLVNTVVGFIGPEYLFDGKEIIRAGLEDHFCGKLLGLPMGCDICYTNHAEADQNDMDNLLTLLGVAGCTFIMGIPGSDDIMLNYQTTSFHDALYARRVLDLRPAPEFEDWLIQMQIFENANSYTPSRKLPDLFKGSLKRLTGGGAGQ</sequence>
<dbReference type="InterPro" id="IPR044941">
    <property type="entry name" value="EutB_N_sf"/>
</dbReference>
<dbReference type="OrthoDB" id="9770909at2"/>
<dbReference type="UniPathway" id="UPA00560"/>
<gene>
    <name evidence="1" type="primary">eutB</name>
    <name evidence="2" type="ORF">DIT71_13255</name>
</gene>
<keyword evidence="1" id="KW-0170">Cobalt</keyword>
<dbReference type="PANTHER" id="PTHR39329:SF1">
    <property type="entry name" value="ETHANOLAMINE AMMONIA-LYASE LARGE SUBUNIT"/>
    <property type="match status" value="1"/>
</dbReference>
<dbReference type="PIRSF" id="PIRSF018788">
    <property type="entry name" value="EutB"/>
    <property type="match status" value="1"/>
</dbReference>
<dbReference type="InterPro" id="IPR013785">
    <property type="entry name" value="Aldolase_TIM"/>
</dbReference>
<dbReference type="GO" id="GO:0046336">
    <property type="term" value="P:ethanolamine catabolic process"/>
    <property type="evidence" value="ECO:0007669"/>
    <property type="project" value="UniProtKB-UniRule"/>
</dbReference>
<name>A0A2V3ZJD6_9GAMM</name>
<keyword evidence="1" id="KW-0846">Cobalamin</keyword>
<dbReference type="Gene3D" id="1.10.220.70">
    <property type="entry name" value="lyase"/>
    <property type="match status" value="1"/>
</dbReference>
<dbReference type="FunFam" id="3.20.20.70:FF:000055">
    <property type="entry name" value="Ethanolamine ammonia-lyase heavy chain"/>
    <property type="match status" value="1"/>
</dbReference>
<comment type="pathway">
    <text evidence="1">Amine and polyamine degradation; ethanolamine degradation.</text>
</comment>
<feature type="binding site" evidence="1">
    <location>
        <position position="298"/>
    </location>
    <ligand>
        <name>adenosylcob(III)alamin</name>
        <dbReference type="ChEBI" id="CHEBI:18408"/>
    </ligand>
</feature>
<dbReference type="AlphaFoldDB" id="A0A2V3ZJD6"/>
<reference evidence="2 3" key="2">
    <citation type="submission" date="2018-06" db="EMBL/GenBank/DDBJ databases">
        <title>Marinobactersediminissp. nov, a moderately halophilic bacterium isolated from marine solar saltern.</title>
        <authorList>
            <person name="Zhang Y."/>
        </authorList>
    </citation>
    <scope>NUCLEOTIDE SEQUENCE [LARGE SCALE GENOMIC DNA]</scope>
    <source>
        <strain evidence="2 3">F01</strain>
    </source>
</reference>
<dbReference type="EMBL" id="QFWX01000005">
    <property type="protein sequence ID" value="PXX90450.1"/>
    <property type="molecule type" value="Genomic_DNA"/>
</dbReference>
<feature type="binding site" evidence="1">
    <location>
        <position position="290"/>
    </location>
    <ligand>
        <name>substrate</name>
    </ligand>
</feature>
<dbReference type="GO" id="GO:0009350">
    <property type="term" value="C:ethanolamine ammonia-lyase complex"/>
    <property type="evidence" value="ECO:0007669"/>
    <property type="project" value="UniProtKB-UniRule"/>
</dbReference>
<feature type="binding site" evidence="1">
    <location>
        <position position="195"/>
    </location>
    <ligand>
        <name>substrate</name>
    </ligand>
</feature>
<evidence type="ECO:0000313" key="2">
    <source>
        <dbReference type="EMBL" id="PXX90450.1"/>
    </source>
</evidence>
<dbReference type="RefSeq" id="WP_114613689.1">
    <property type="nucleotide sequence ID" value="NZ_QFWX01000005.1"/>
</dbReference>
<organism evidence="2 3">
    <name type="scientific">Marinobacter vulgaris</name>
    <dbReference type="NCBI Taxonomy" id="1928331"/>
    <lineage>
        <taxon>Bacteria</taxon>
        <taxon>Pseudomonadati</taxon>
        <taxon>Pseudomonadota</taxon>
        <taxon>Gammaproteobacteria</taxon>
        <taxon>Pseudomonadales</taxon>
        <taxon>Marinobacteraceae</taxon>
        <taxon>Marinobacter</taxon>
    </lineage>
</organism>
<protein>
    <recommendedName>
        <fullName evidence="1">Ethanolamine ammonia-lyase large subunit</fullName>
        <shortName evidence="1">EAL large subunit</shortName>
        <ecNumber evidence="1">4.3.1.7</ecNumber>
    </recommendedName>
</protein>
<feature type="binding site" evidence="1">
    <location>
        <begin position="162"/>
        <end position="164"/>
    </location>
    <ligand>
        <name>substrate</name>
    </ligand>
</feature>
<keyword evidence="3" id="KW-1185">Reference proteome</keyword>
<evidence type="ECO:0000256" key="1">
    <source>
        <dbReference type="HAMAP-Rule" id="MF_00861"/>
    </source>
</evidence>
<dbReference type="InterPro" id="IPR010628">
    <property type="entry name" value="EutB"/>
</dbReference>
<dbReference type="Gene3D" id="2.30.170.30">
    <property type="entry name" value="ethanolamine ammonia-lyase heavy chain domain like"/>
    <property type="match status" value="1"/>
</dbReference>
<feature type="binding site" evidence="1">
    <location>
        <position position="404"/>
    </location>
    <ligand>
        <name>adenosylcob(III)alamin</name>
        <dbReference type="ChEBI" id="CHEBI:18408"/>
    </ligand>
</feature>
<dbReference type="Gene3D" id="3.20.20.70">
    <property type="entry name" value="Aldolase class I"/>
    <property type="match status" value="1"/>
</dbReference>
<comment type="cofactor">
    <cofactor evidence="1">
        <name>adenosylcob(III)alamin</name>
        <dbReference type="ChEBI" id="CHEBI:18408"/>
    </cofactor>
    <text evidence="1">Binds between the large and small subunits.</text>
</comment>
<dbReference type="InterPro" id="IPR044939">
    <property type="entry name" value="EutB_dom_2_sf"/>
</dbReference>
<comment type="catalytic activity">
    <reaction evidence="1">
        <text>ethanolamine = acetaldehyde + NH4(+)</text>
        <dbReference type="Rhea" id="RHEA:15313"/>
        <dbReference type="ChEBI" id="CHEBI:15343"/>
        <dbReference type="ChEBI" id="CHEBI:28938"/>
        <dbReference type="ChEBI" id="CHEBI:57603"/>
        <dbReference type="EC" id="4.3.1.7"/>
    </reaction>
</comment>
<dbReference type="PANTHER" id="PTHR39329">
    <property type="entry name" value="ETHANOLAMINE AMMONIA-LYASE HEAVY CHAIN"/>
    <property type="match status" value="1"/>
</dbReference>
<reference evidence="3" key="1">
    <citation type="submission" date="2018-05" db="EMBL/GenBank/DDBJ databases">
        <authorList>
            <person name="Lu D."/>
        </authorList>
    </citation>
    <scope>NUCLEOTIDE SEQUENCE [LARGE SCALE GENOMIC DNA]</scope>
    <source>
        <strain evidence="3">F01</strain>
    </source>
</reference>
<keyword evidence="1" id="KW-1283">Bacterial microcompartment</keyword>